<dbReference type="SMART" id="SM00355">
    <property type="entry name" value="ZnF_C2H2"/>
    <property type="match status" value="2"/>
</dbReference>
<dbReference type="Gene3D" id="3.30.160.60">
    <property type="entry name" value="Classic Zinc Finger"/>
    <property type="match status" value="2"/>
</dbReference>
<evidence type="ECO:0000256" key="2">
    <source>
        <dbReference type="ARBA" id="ARBA00022737"/>
    </source>
</evidence>
<gene>
    <name evidence="8" type="primary">ZNF831</name>
</gene>
<dbReference type="PROSITE" id="PS50157">
    <property type="entry name" value="ZINC_FINGER_C2H2_2"/>
    <property type="match status" value="2"/>
</dbReference>
<keyword evidence="9" id="KW-1185">Reference proteome</keyword>
<reference evidence="8" key="2">
    <citation type="submission" date="2025-09" db="UniProtKB">
        <authorList>
            <consortium name="Ensembl"/>
        </authorList>
    </citation>
    <scope>IDENTIFICATION</scope>
</reference>
<sequence length="1438" mass="158625">MQKWERKVVDFKYNGFSLFLLQIIAYKWLENIKSRKGMEAQRLPFPLVSLDNQTVQQSCLQAIPASTLSLNPVILQPEHGLSQTIYLKALTIPLHQPSPSESLQPNHKLPTGQTNFSVDSTNAPLILNPHLHSKQVDELQAVIRKQPGSISIVGGSLVLPQNSSPYTPLGSPGKCKNAGKYLCKHCGRDCLKPSVLEKHMRSHTGERPFPCTTCGTAFKTQSNLYKHRRTQTHVNNARLPSESDNSGPLGESEKLTERVGSLQTTKANDRNCYHSRAMIKQAVSESTAAVTNEKHALDDSLPADNALFLVSESQWVTTDNYHGGVNQVLEKKTTKDSASLLQRRKIQEDISPTINKHGQLQRQQATYSEKLWDSRSPDYKLKKCESTDSGYLSRSDSVEQQMLSPSPLHSLCKLSTESEGETAISNLRCTAGNSSKADLIGTAAGVLTLEKKKLEEHISKLISHNKAVVDDTQLDNVRPRKTVLSKQGSIDLPMPYTYKDSFHFDIRPPDTSRKMNLSLCSARSIFTPIEKSKPLFFHSVPTQFSTTIDCVPVTRSNSLPFIESAKKIQDQSGHSKLPSFTRMSLNTSFSGLLHSNNFAASTTEFPSSHPRALVRQVAVDDLPLGNFVESSPSLEEIKGTKKPGAGGEGANTKCKKASQRKLKMFSQEKWQVYGDETFKKIYQKMKSNQTAKKQKGTKATDTSNLHLDNKDATCSDGISLLRDGKSSTIRNASPVAISAKQNTEELGGSSTGSPVLQRASLQENSGSFSELMEASDSVSESEHGRATKTFTERRPRESSVAKQDPAGNNQVLPFGTRSELRLQLQQATDQDHAPLDVVSQSDHGSEEVGARPKYIKCMPLQEDVSTNKEEDAGRNKSFQLVPAALPPCHRNTIAPVQKPQQLPSERKKLKVDKTRSKEDANIKNSPCSNSAEKTGEVLDGYQVIGMDAPKLIDHAVKGENQPIVVGSNESVTSMEYEEAIQHSLMTSNNRDDVAELTDTASVSTLSFSALRTEVTMEYTCNPYGLQKLTRKPCPSIMEAGKLSKNGDMTPVSIPTHQLVVDQVTPLLKKNTFLPKYILKYSQEESNTGMPLIPTGEVEDTPRISLSTALTDSPYSALGTNSSEVCFCPLQLEWNHTTRAKELKWDVHATWKSLVACPPAILETTSITTRCHLQSARKKEKIESMWKGASNSSSLGDQKLSQDGHGHTIVCTSHAPGKKICFTTMYTGGFFISSNMTGRSSALQLMNSGDSSVIPVASLVGRTVLCGNSGEKIKEWQSDTQSFPGFHGMPTSSLDNSRCICHSSDMLYCRMLCTQEREVHTLPQLNVIPPARHSKVPNMHISFPVQHTEPQLTWCCLNRNLPLPVEQKEKKDSAYSTLHTVKNENFISKCTLSFCKVKNTSKASNECLTTGNPQTPIFSLRQQREKVISAPQSHSWGIP</sequence>
<feature type="compositionally biased region" description="Basic and acidic residues" evidence="6">
    <location>
        <begin position="780"/>
        <end position="799"/>
    </location>
</feature>
<feature type="compositionally biased region" description="Polar residues" evidence="6">
    <location>
        <begin position="922"/>
        <end position="932"/>
    </location>
</feature>
<dbReference type="Proteomes" id="UP000694545">
    <property type="component" value="Unplaced"/>
</dbReference>
<dbReference type="PROSITE" id="PS00028">
    <property type="entry name" value="ZINC_FINGER_C2H2_1"/>
    <property type="match status" value="2"/>
</dbReference>
<protein>
    <recommendedName>
        <fullName evidence="7">C2H2-type domain-containing protein</fullName>
    </recommendedName>
</protein>
<dbReference type="Ensembl" id="ENSVKKT00000005566.1">
    <property type="protein sequence ID" value="ENSVKKP00000005412.1"/>
    <property type="gene ID" value="ENSVKKG00000003983.1"/>
</dbReference>
<evidence type="ECO:0000259" key="7">
    <source>
        <dbReference type="PROSITE" id="PS50157"/>
    </source>
</evidence>
<evidence type="ECO:0000256" key="4">
    <source>
        <dbReference type="ARBA" id="ARBA00022833"/>
    </source>
</evidence>
<dbReference type="PANTHER" id="PTHR47166:SF1">
    <property type="entry name" value="ZINC FINGER PROTEIN 831"/>
    <property type="match status" value="1"/>
</dbReference>
<proteinExistence type="predicted"/>
<feature type="domain" description="C2H2-type" evidence="7">
    <location>
        <begin position="181"/>
        <end position="208"/>
    </location>
</feature>
<feature type="region of interest" description="Disordered" evidence="6">
    <location>
        <begin position="687"/>
        <end position="710"/>
    </location>
</feature>
<evidence type="ECO:0000256" key="1">
    <source>
        <dbReference type="ARBA" id="ARBA00022723"/>
    </source>
</evidence>
<feature type="region of interest" description="Disordered" evidence="6">
    <location>
        <begin position="897"/>
        <end position="933"/>
    </location>
</feature>
<accession>A0A8D2KT73</accession>
<name>A0A8D2KT73_VARKO</name>
<reference evidence="8" key="1">
    <citation type="submission" date="2025-08" db="UniProtKB">
        <authorList>
            <consortium name="Ensembl"/>
        </authorList>
    </citation>
    <scope>IDENTIFICATION</scope>
</reference>
<dbReference type="SUPFAM" id="SSF57667">
    <property type="entry name" value="beta-beta-alpha zinc fingers"/>
    <property type="match status" value="1"/>
</dbReference>
<dbReference type="OMA" id="CNNKLLD"/>
<dbReference type="GO" id="GO:0008270">
    <property type="term" value="F:zinc ion binding"/>
    <property type="evidence" value="ECO:0007669"/>
    <property type="project" value="UniProtKB-KW"/>
</dbReference>
<keyword evidence="1" id="KW-0479">Metal-binding</keyword>
<evidence type="ECO:0000313" key="9">
    <source>
        <dbReference type="Proteomes" id="UP000694545"/>
    </source>
</evidence>
<keyword evidence="4" id="KW-0862">Zinc</keyword>
<evidence type="ECO:0000256" key="6">
    <source>
        <dbReference type="SAM" id="MobiDB-lite"/>
    </source>
</evidence>
<feature type="compositionally biased region" description="Basic and acidic residues" evidence="6">
    <location>
        <begin position="911"/>
        <end position="921"/>
    </location>
</feature>
<organism evidence="8 9">
    <name type="scientific">Varanus komodoensis</name>
    <name type="common">Komodo dragon</name>
    <dbReference type="NCBI Taxonomy" id="61221"/>
    <lineage>
        <taxon>Eukaryota</taxon>
        <taxon>Metazoa</taxon>
        <taxon>Chordata</taxon>
        <taxon>Craniata</taxon>
        <taxon>Vertebrata</taxon>
        <taxon>Euteleostomi</taxon>
        <taxon>Lepidosauria</taxon>
        <taxon>Squamata</taxon>
        <taxon>Bifurcata</taxon>
        <taxon>Unidentata</taxon>
        <taxon>Episquamata</taxon>
        <taxon>Toxicofera</taxon>
        <taxon>Anguimorpha</taxon>
        <taxon>Paleoanguimorpha</taxon>
        <taxon>Varanoidea</taxon>
        <taxon>Varanidae</taxon>
        <taxon>Varanus</taxon>
    </lineage>
</organism>
<evidence type="ECO:0000313" key="8">
    <source>
        <dbReference type="Ensembl" id="ENSVKKP00000005412.1"/>
    </source>
</evidence>
<dbReference type="FunFam" id="3.30.160.60:FF:000710">
    <property type="entry name" value="Zinc finger protein 768"/>
    <property type="match status" value="1"/>
</dbReference>
<dbReference type="PANTHER" id="PTHR47166">
    <property type="entry name" value="ZINC FINGER PROTEIN 831"/>
    <property type="match status" value="1"/>
</dbReference>
<evidence type="ECO:0000256" key="5">
    <source>
        <dbReference type="PROSITE-ProRule" id="PRU00042"/>
    </source>
</evidence>
<feature type="domain" description="C2H2-type" evidence="7">
    <location>
        <begin position="209"/>
        <end position="238"/>
    </location>
</feature>
<keyword evidence="2" id="KW-0677">Repeat</keyword>
<feature type="region of interest" description="Disordered" evidence="6">
    <location>
        <begin position="634"/>
        <end position="654"/>
    </location>
</feature>
<feature type="region of interest" description="Disordered" evidence="6">
    <location>
        <begin position="762"/>
        <end position="812"/>
    </location>
</feature>
<keyword evidence="3 5" id="KW-0863">Zinc-finger</keyword>
<dbReference type="InterPro" id="IPR013087">
    <property type="entry name" value="Znf_C2H2_type"/>
</dbReference>
<evidence type="ECO:0000256" key="3">
    <source>
        <dbReference type="ARBA" id="ARBA00022771"/>
    </source>
</evidence>
<dbReference type="Pfam" id="PF00096">
    <property type="entry name" value="zf-C2H2"/>
    <property type="match status" value="1"/>
</dbReference>
<dbReference type="InterPro" id="IPR036236">
    <property type="entry name" value="Znf_C2H2_sf"/>
</dbReference>